<dbReference type="AlphaFoldDB" id="A0A3M6TRE4"/>
<dbReference type="EMBL" id="RCHS01003097">
    <property type="protein sequence ID" value="RMX43911.1"/>
    <property type="molecule type" value="Genomic_DNA"/>
</dbReference>
<sequence>MLHPFRKKNNDDIDGGTSLWNEPVVTREGNGTNIAIGTGEPGRCSATESGKKNVRLGIVPVDVKGQSQHSGIARTQDRTGINVPVIQPDEELVLIGCDVPEAHWVYDQRRGWTLMGPLNSGERSCSSVNFVCYDDEMLHQQMERMFRNDFNEPMVDSTIAMSVEDRRALTQMEDSDDNELKKPTGQLNVIDHGSSLEPLFSRYSSWDTLRRAIAWMARFKKYMLNRSSKGQHNVPRGPLTVVEVTGAKNDIVKVVQNDAFPK</sequence>
<proteinExistence type="predicted"/>
<evidence type="ECO:0000256" key="1">
    <source>
        <dbReference type="SAM" id="MobiDB-lite"/>
    </source>
</evidence>
<comment type="caution">
    <text evidence="2">The sequence shown here is derived from an EMBL/GenBank/DDBJ whole genome shotgun (WGS) entry which is preliminary data.</text>
</comment>
<protein>
    <submittedName>
        <fullName evidence="2">Uncharacterized protein</fullName>
    </submittedName>
</protein>
<evidence type="ECO:0000313" key="2">
    <source>
        <dbReference type="EMBL" id="RMX43911.1"/>
    </source>
</evidence>
<accession>A0A3M6TRE4</accession>
<dbReference type="Proteomes" id="UP000275408">
    <property type="component" value="Unassembled WGS sequence"/>
</dbReference>
<organism evidence="2 3">
    <name type="scientific">Pocillopora damicornis</name>
    <name type="common">Cauliflower coral</name>
    <name type="synonym">Millepora damicornis</name>
    <dbReference type="NCBI Taxonomy" id="46731"/>
    <lineage>
        <taxon>Eukaryota</taxon>
        <taxon>Metazoa</taxon>
        <taxon>Cnidaria</taxon>
        <taxon>Anthozoa</taxon>
        <taxon>Hexacorallia</taxon>
        <taxon>Scleractinia</taxon>
        <taxon>Astrocoeniina</taxon>
        <taxon>Pocilloporidae</taxon>
        <taxon>Pocillopora</taxon>
    </lineage>
</organism>
<evidence type="ECO:0000313" key="3">
    <source>
        <dbReference type="Proteomes" id="UP000275408"/>
    </source>
</evidence>
<reference evidence="2 3" key="1">
    <citation type="journal article" date="2018" name="Sci. Rep.">
        <title>Comparative analysis of the Pocillopora damicornis genome highlights role of immune system in coral evolution.</title>
        <authorList>
            <person name="Cunning R."/>
            <person name="Bay R.A."/>
            <person name="Gillette P."/>
            <person name="Baker A.C."/>
            <person name="Traylor-Knowles N."/>
        </authorList>
    </citation>
    <scope>NUCLEOTIDE SEQUENCE [LARGE SCALE GENOMIC DNA]</scope>
    <source>
        <strain evidence="2">RSMAS</strain>
        <tissue evidence="2">Whole animal</tissue>
    </source>
</reference>
<name>A0A3M6TRE4_POCDA</name>
<dbReference type="PANTHER" id="PTHR47331">
    <property type="entry name" value="PHD-TYPE DOMAIN-CONTAINING PROTEIN"/>
    <property type="match status" value="1"/>
</dbReference>
<keyword evidence="3" id="KW-1185">Reference proteome</keyword>
<feature type="region of interest" description="Disordered" evidence="1">
    <location>
        <begin position="1"/>
        <end position="20"/>
    </location>
</feature>
<dbReference type="PANTHER" id="PTHR47331:SF1">
    <property type="entry name" value="GAG-LIKE PROTEIN"/>
    <property type="match status" value="1"/>
</dbReference>
<gene>
    <name evidence="2" type="ORF">pdam_00011264</name>
</gene>